<dbReference type="InterPro" id="IPR051616">
    <property type="entry name" value="Cul2-RING_E3_ligase_SR"/>
</dbReference>
<dbReference type="InterPro" id="IPR036770">
    <property type="entry name" value="Ankyrin_rpt-contain_sf"/>
</dbReference>
<proteinExistence type="predicted"/>
<evidence type="ECO:0000313" key="1">
    <source>
        <dbReference type="EMBL" id="KFA66057.1"/>
    </source>
</evidence>
<accession>A0A084QQ22</accession>
<reference evidence="1 2" key="1">
    <citation type="journal article" date="2014" name="BMC Genomics">
        <title>Comparative genome sequencing reveals chemotype-specific gene clusters in the toxigenic black mold Stachybotrys.</title>
        <authorList>
            <person name="Semeiks J."/>
            <person name="Borek D."/>
            <person name="Otwinowski Z."/>
            <person name="Grishin N.V."/>
        </authorList>
    </citation>
    <scope>NUCLEOTIDE SEQUENCE [LARGE SCALE GENOMIC DNA]</scope>
    <source>
        <strain evidence="1 2">IBT 40285</strain>
    </source>
</reference>
<dbReference type="OrthoDB" id="341259at2759"/>
<dbReference type="AlphaFoldDB" id="A0A084QQ22"/>
<dbReference type="SMART" id="SM00248">
    <property type="entry name" value="ANK"/>
    <property type="match status" value="3"/>
</dbReference>
<keyword evidence="2" id="KW-1185">Reference proteome</keyword>
<dbReference type="InParanoid" id="A0A084QQ22"/>
<organism evidence="1 2">
    <name type="scientific">Stachybotrys chlorohalonatus (strain IBT 40285)</name>
    <dbReference type="NCBI Taxonomy" id="1283841"/>
    <lineage>
        <taxon>Eukaryota</taxon>
        <taxon>Fungi</taxon>
        <taxon>Dikarya</taxon>
        <taxon>Ascomycota</taxon>
        <taxon>Pezizomycotina</taxon>
        <taxon>Sordariomycetes</taxon>
        <taxon>Hypocreomycetidae</taxon>
        <taxon>Hypocreales</taxon>
        <taxon>Stachybotryaceae</taxon>
        <taxon>Stachybotrys</taxon>
    </lineage>
</organism>
<dbReference type="HOGENOM" id="CLU_040696_0_0_1"/>
<dbReference type="InterPro" id="IPR002110">
    <property type="entry name" value="Ankyrin_rpt"/>
</dbReference>
<name>A0A084QQ22_STAC4</name>
<dbReference type="SUPFAM" id="SSF48403">
    <property type="entry name" value="Ankyrin repeat"/>
    <property type="match status" value="1"/>
</dbReference>
<dbReference type="Gene3D" id="1.25.40.20">
    <property type="entry name" value="Ankyrin repeat-containing domain"/>
    <property type="match status" value="2"/>
</dbReference>
<dbReference type="PANTHER" id="PTHR46224:SF64">
    <property type="entry name" value="IQ MOTIF AND ANKYRIN REPEAT DOMAIN-CONTAINING PROTEIN 1"/>
    <property type="match status" value="1"/>
</dbReference>
<sequence>MVGDSNSLADNLAEGLALLSRLVGLGLDLNQGHRNTTPLQLAAAAANQQAVEFIIQRGVRFDGHPGAEERPLVAACRMWAEKCTVLDRLIEHDARVSRGTSGGDISNTTPLEAFLQEKERNKFEDLMRRCDPDLGEDDIIASWRLTALARRESRVHFDLMDKDLIDSELICILLRQGVDLKSMAPDDSVLVYGVEIGIELEVFKAFLSHGADPHGTRNGWTVMAAAICDDLRLEDVRLECVRLLLDAGVSVHHETKQWTDKPFLGYEHISFNTHLSLAFAGSSNNGIVNLMLERQPPREDSQVPLYYFIFRACISGNLGTLQALVQSSDEALLAIQTNMNELVHALVDHLGVLDHDDDSPWNTEPFPGAGESD</sequence>
<protein>
    <submittedName>
        <fullName evidence="1">Uncharacterized protein</fullName>
    </submittedName>
</protein>
<dbReference type="Proteomes" id="UP000028524">
    <property type="component" value="Unassembled WGS sequence"/>
</dbReference>
<gene>
    <name evidence="1" type="ORF">S40285_10139</name>
</gene>
<evidence type="ECO:0000313" key="2">
    <source>
        <dbReference type="Proteomes" id="UP000028524"/>
    </source>
</evidence>
<dbReference type="EMBL" id="KL660504">
    <property type="protein sequence ID" value="KFA66057.1"/>
    <property type="molecule type" value="Genomic_DNA"/>
</dbReference>
<dbReference type="PANTHER" id="PTHR46224">
    <property type="entry name" value="ANKYRIN REPEAT FAMILY PROTEIN"/>
    <property type="match status" value="1"/>
</dbReference>